<dbReference type="AlphaFoldDB" id="A0AAN9FN61"/>
<reference evidence="1 2" key="1">
    <citation type="submission" date="2024-01" db="EMBL/GenBank/DDBJ databases">
        <title>The genomes of 5 underutilized Papilionoideae crops provide insights into root nodulation and disease resistance.</title>
        <authorList>
            <person name="Yuan L."/>
        </authorList>
    </citation>
    <scope>NUCLEOTIDE SEQUENCE [LARGE SCALE GENOMIC DNA]</scope>
    <source>
        <strain evidence="1">LY-2023</strain>
        <tissue evidence="1">Leaf</tissue>
    </source>
</reference>
<protein>
    <submittedName>
        <fullName evidence="1">Uncharacterized protein</fullName>
    </submittedName>
</protein>
<dbReference type="Proteomes" id="UP001359559">
    <property type="component" value="Unassembled WGS sequence"/>
</dbReference>
<evidence type="ECO:0000313" key="1">
    <source>
        <dbReference type="EMBL" id="KAK7279537.1"/>
    </source>
</evidence>
<proteinExistence type="predicted"/>
<gene>
    <name evidence="1" type="ORF">RJT34_24590</name>
</gene>
<keyword evidence="2" id="KW-1185">Reference proteome</keyword>
<name>A0AAN9FN61_CLITE</name>
<sequence length="103" mass="12308">MRFYVRDLLTRMKRKVLRLFLLLQGLIPVKGFWLWRSKEEVIQVDSVWFIQSIASGDEMVVREGGIWAFYGFVDQLLYYVRNREVSILDLALKAAFRLVKVHR</sequence>
<dbReference type="EMBL" id="JAYKXN010000006">
    <property type="protein sequence ID" value="KAK7279537.1"/>
    <property type="molecule type" value="Genomic_DNA"/>
</dbReference>
<organism evidence="1 2">
    <name type="scientific">Clitoria ternatea</name>
    <name type="common">Butterfly pea</name>
    <dbReference type="NCBI Taxonomy" id="43366"/>
    <lineage>
        <taxon>Eukaryota</taxon>
        <taxon>Viridiplantae</taxon>
        <taxon>Streptophyta</taxon>
        <taxon>Embryophyta</taxon>
        <taxon>Tracheophyta</taxon>
        <taxon>Spermatophyta</taxon>
        <taxon>Magnoliopsida</taxon>
        <taxon>eudicotyledons</taxon>
        <taxon>Gunneridae</taxon>
        <taxon>Pentapetalae</taxon>
        <taxon>rosids</taxon>
        <taxon>fabids</taxon>
        <taxon>Fabales</taxon>
        <taxon>Fabaceae</taxon>
        <taxon>Papilionoideae</taxon>
        <taxon>50 kb inversion clade</taxon>
        <taxon>NPAAA clade</taxon>
        <taxon>indigoferoid/millettioid clade</taxon>
        <taxon>Phaseoleae</taxon>
        <taxon>Clitoria</taxon>
    </lineage>
</organism>
<accession>A0AAN9FN61</accession>
<comment type="caution">
    <text evidence="1">The sequence shown here is derived from an EMBL/GenBank/DDBJ whole genome shotgun (WGS) entry which is preliminary data.</text>
</comment>
<evidence type="ECO:0000313" key="2">
    <source>
        <dbReference type="Proteomes" id="UP001359559"/>
    </source>
</evidence>